<proteinExistence type="predicted"/>
<dbReference type="Proteomes" id="UP000294568">
    <property type="component" value="Segment"/>
</dbReference>
<sequence>MGWLGVVMHWDWSTISFIVGVLAALFTAGINAWYKRKTYALIEKLGKEGKVYYEYKE</sequence>
<keyword evidence="1" id="KW-0472">Membrane</keyword>
<dbReference type="EMBL" id="MK562503">
    <property type="protein sequence ID" value="QBP32950.1"/>
    <property type="molecule type" value="Genomic_DNA"/>
</dbReference>
<evidence type="ECO:0000313" key="3">
    <source>
        <dbReference type="Proteomes" id="UP000294568"/>
    </source>
</evidence>
<evidence type="ECO:0000313" key="2">
    <source>
        <dbReference type="EMBL" id="QBP32950.1"/>
    </source>
</evidence>
<name>A0A482JLV6_9CAUD</name>
<keyword evidence="1" id="KW-1133">Transmembrane helix</keyword>
<feature type="transmembrane region" description="Helical" evidence="1">
    <location>
        <begin position="12"/>
        <end position="34"/>
    </location>
</feature>
<accession>A0A482JLV6</accession>
<organism evidence="2 3">
    <name type="scientific">Shigella phage Buco</name>
    <dbReference type="NCBI Taxonomy" id="2530183"/>
    <lineage>
        <taxon>Viruses</taxon>
        <taxon>Duplodnaviria</taxon>
        <taxon>Heunggongvirae</taxon>
        <taxon>Uroviricota</taxon>
        <taxon>Caudoviricetes</taxon>
        <taxon>Autographivirales</taxon>
        <taxon>Autoscriptoviridae</taxon>
        <taxon>Slopekvirinae</taxon>
        <taxon>Bucovirus</taxon>
        <taxon>Bucovirus buco</taxon>
    </lineage>
</organism>
<gene>
    <name evidence="2" type="ORF">HRP29_gp50</name>
</gene>
<evidence type="ECO:0000256" key="1">
    <source>
        <dbReference type="SAM" id="Phobius"/>
    </source>
</evidence>
<keyword evidence="1" id="KW-0812">Transmembrane</keyword>
<protein>
    <submittedName>
        <fullName evidence="2">Putative holin</fullName>
    </submittedName>
</protein>
<keyword evidence="3" id="KW-1185">Reference proteome</keyword>
<reference evidence="2 3" key="1">
    <citation type="submission" date="2019-02" db="EMBL/GenBank/DDBJ databases">
        <title>A cornucopia of Shigella phages from the Cornhusker state.</title>
        <authorList>
            <person name="Doore S.M."/>
            <person name="Schrad J.R."/>
            <person name="Perrett H.R."/>
            <person name="Dover J.A."/>
            <person name="Schrad K.P."/>
            <person name="Dean W.F."/>
            <person name="Parent K.N."/>
        </authorList>
    </citation>
    <scope>NUCLEOTIDE SEQUENCE [LARGE SCALE GENOMIC DNA]</scope>
</reference>